<keyword evidence="3" id="KW-1185">Reference proteome</keyword>
<dbReference type="EMBL" id="AMQM01007509">
    <property type="status" value="NOT_ANNOTATED_CDS"/>
    <property type="molecule type" value="Genomic_DNA"/>
</dbReference>
<dbReference type="RefSeq" id="XP_009028730.1">
    <property type="nucleotide sequence ID" value="XM_009030482.1"/>
</dbReference>
<protein>
    <submittedName>
        <fullName evidence="1 2">Uncharacterized protein</fullName>
    </submittedName>
</protein>
<organism evidence="2 3">
    <name type="scientific">Helobdella robusta</name>
    <name type="common">Californian leech</name>
    <dbReference type="NCBI Taxonomy" id="6412"/>
    <lineage>
        <taxon>Eukaryota</taxon>
        <taxon>Metazoa</taxon>
        <taxon>Spiralia</taxon>
        <taxon>Lophotrochozoa</taxon>
        <taxon>Annelida</taxon>
        <taxon>Clitellata</taxon>
        <taxon>Hirudinea</taxon>
        <taxon>Rhynchobdellida</taxon>
        <taxon>Glossiphoniidae</taxon>
        <taxon>Helobdella</taxon>
    </lineage>
</organism>
<reference evidence="3" key="1">
    <citation type="submission" date="2012-12" db="EMBL/GenBank/DDBJ databases">
        <authorList>
            <person name="Hellsten U."/>
            <person name="Grimwood J."/>
            <person name="Chapman J.A."/>
            <person name="Shapiro H."/>
            <person name="Aerts A."/>
            <person name="Otillar R.P."/>
            <person name="Terry A.Y."/>
            <person name="Boore J.L."/>
            <person name="Simakov O."/>
            <person name="Marletaz F."/>
            <person name="Cho S.-J."/>
            <person name="Edsinger-Gonzales E."/>
            <person name="Havlak P."/>
            <person name="Kuo D.-H."/>
            <person name="Larsson T."/>
            <person name="Lv J."/>
            <person name="Arendt D."/>
            <person name="Savage R."/>
            <person name="Osoegawa K."/>
            <person name="de Jong P."/>
            <person name="Lindberg D.R."/>
            <person name="Seaver E.C."/>
            <person name="Weisblat D.A."/>
            <person name="Putnam N.H."/>
            <person name="Grigoriev I.V."/>
            <person name="Rokhsar D.S."/>
        </authorList>
    </citation>
    <scope>NUCLEOTIDE SEQUENCE</scope>
</reference>
<evidence type="ECO:0000313" key="1">
    <source>
        <dbReference type="EMBL" id="ESN93122.1"/>
    </source>
</evidence>
<dbReference type="InParanoid" id="T1FGR4"/>
<reference evidence="1 3" key="2">
    <citation type="journal article" date="2013" name="Nature">
        <title>Insights into bilaterian evolution from three spiralian genomes.</title>
        <authorList>
            <person name="Simakov O."/>
            <person name="Marletaz F."/>
            <person name="Cho S.J."/>
            <person name="Edsinger-Gonzales E."/>
            <person name="Havlak P."/>
            <person name="Hellsten U."/>
            <person name="Kuo D.H."/>
            <person name="Larsson T."/>
            <person name="Lv J."/>
            <person name="Arendt D."/>
            <person name="Savage R."/>
            <person name="Osoegawa K."/>
            <person name="de Jong P."/>
            <person name="Grimwood J."/>
            <person name="Chapman J.A."/>
            <person name="Shapiro H."/>
            <person name="Aerts A."/>
            <person name="Otillar R.P."/>
            <person name="Terry A.Y."/>
            <person name="Boore J.L."/>
            <person name="Grigoriev I.V."/>
            <person name="Lindberg D.R."/>
            <person name="Seaver E.C."/>
            <person name="Weisblat D.A."/>
            <person name="Putnam N.H."/>
            <person name="Rokhsar D.S."/>
        </authorList>
    </citation>
    <scope>NUCLEOTIDE SEQUENCE</scope>
</reference>
<dbReference type="EnsemblMetazoa" id="HelroT181218">
    <property type="protein sequence ID" value="HelroP181218"/>
    <property type="gene ID" value="HelroG181218"/>
</dbReference>
<dbReference type="GeneID" id="20208013"/>
<evidence type="ECO:0000313" key="2">
    <source>
        <dbReference type="EnsemblMetazoa" id="HelroP181218"/>
    </source>
</evidence>
<dbReference type="HOGENOM" id="CLU_1798551_0_0_1"/>
<dbReference type="OrthoDB" id="6819312at2759"/>
<sequence>MGENVELQLVEKLKTLQMDKSTLRDSEAVLKAHLMLVGLDDISNMHYEEELAKTRNGESVKSLFKIKVAMAWLSEEIKVKYPKTSKYGDLNESTKGQHLGTNIGVIVKDIKVRIYNFKQISLTILMEHQVNLGTVEIVICCRHV</sequence>
<accession>T1FGR4</accession>
<dbReference type="AlphaFoldDB" id="T1FGR4"/>
<name>T1FGR4_HELRO</name>
<dbReference type="KEGG" id="hro:HELRODRAFT_181218"/>
<gene>
    <name evidence="2" type="primary">20208013</name>
    <name evidence="1" type="ORF">HELRODRAFT_181218</name>
</gene>
<reference evidence="2" key="3">
    <citation type="submission" date="2015-06" db="UniProtKB">
        <authorList>
            <consortium name="EnsemblMetazoa"/>
        </authorList>
    </citation>
    <scope>IDENTIFICATION</scope>
</reference>
<dbReference type="Proteomes" id="UP000015101">
    <property type="component" value="Unassembled WGS sequence"/>
</dbReference>
<proteinExistence type="predicted"/>
<dbReference type="EMBL" id="KB097635">
    <property type="protein sequence ID" value="ESN93122.1"/>
    <property type="molecule type" value="Genomic_DNA"/>
</dbReference>
<dbReference type="CTD" id="20208013"/>
<evidence type="ECO:0000313" key="3">
    <source>
        <dbReference type="Proteomes" id="UP000015101"/>
    </source>
</evidence>